<evidence type="ECO:0000256" key="7">
    <source>
        <dbReference type="ARBA" id="ARBA00023157"/>
    </source>
</evidence>
<dbReference type="GO" id="GO:0004784">
    <property type="term" value="F:superoxide dismutase activity"/>
    <property type="evidence" value="ECO:0007669"/>
    <property type="project" value="UniProtKB-EC"/>
</dbReference>
<organism evidence="12">
    <name type="scientific">Rimicaris exoculata</name>
    <name type="common">Deep-sea hydrothermal vent shrimp</name>
    <dbReference type="NCBI Taxonomy" id="71621"/>
    <lineage>
        <taxon>Eukaryota</taxon>
        <taxon>Metazoa</taxon>
        <taxon>Ecdysozoa</taxon>
        <taxon>Arthropoda</taxon>
        <taxon>Crustacea</taxon>
        <taxon>Multicrustacea</taxon>
        <taxon>Malacostraca</taxon>
        <taxon>Eumalacostraca</taxon>
        <taxon>Eucarida</taxon>
        <taxon>Decapoda</taxon>
        <taxon>Pleocyemata</taxon>
        <taxon>Caridea</taxon>
        <taxon>Bresilioidea</taxon>
        <taxon>Alvinocarididae</taxon>
        <taxon>Rimicaris</taxon>
    </lineage>
</organism>
<keyword evidence="5 9" id="KW-0560">Oxidoreductase</keyword>
<dbReference type="PROSITE" id="PS00332">
    <property type="entry name" value="SOD_CU_ZN_2"/>
    <property type="match status" value="1"/>
</dbReference>
<gene>
    <name evidence="12" type="primary">RESOD</name>
</gene>
<feature type="signal peptide" evidence="10">
    <location>
        <begin position="1"/>
        <end position="20"/>
    </location>
</feature>
<dbReference type="InterPro" id="IPR018152">
    <property type="entry name" value="SOD_Cu/Zn_BS"/>
</dbReference>
<reference evidence="12" key="1">
    <citation type="journal article" date="2020" name="Int. J. Biol. Macromol.">
        <title>Characterization of a novel extracellular CuZn superoxide dismutase from Rimicaris exoculata living around deep-sea hydrothermal vent.</title>
        <authorList>
            <person name="Ruan L."/>
            <person name="Lin W."/>
            <person name="Shi H."/>
            <person name="Wang C."/>
            <person name="Chen D."/>
            <person name="Zou C."/>
            <person name="Ren J."/>
            <person name="Li X."/>
        </authorList>
    </citation>
    <scope>NUCLEOTIDE SEQUENCE</scope>
</reference>
<evidence type="ECO:0000256" key="4">
    <source>
        <dbReference type="ARBA" id="ARBA00022862"/>
    </source>
</evidence>
<keyword evidence="3 9" id="KW-0862">Zinc</keyword>
<dbReference type="SUPFAM" id="SSF49329">
    <property type="entry name" value="Cu,Zn superoxide dismutase-like"/>
    <property type="match status" value="1"/>
</dbReference>
<comment type="function">
    <text evidence="9">Destroys radicals which are normally produced within the cells and which are toxic to biological systems.</text>
</comment>
<evidence type="ECO:0000256" key="2">
    <source>
        <dbReference type="ARBA" id="ARBA00022723"/>
    </source>
</evidence>
<dbReference type="InterPro" id="IPR036423">
    <property type="entry name" value="SOD-like_Cu/Zn_dom_sf"/>
</dbReference>
<evidence type="ECO:0000256" key="6">
    <source>
        <dbReference type="ARBA" id="ARBA00023008"/>
    </source>
</evidence>
<evidence type="ECO:0000259" key="11">
    <source>
        <dbReference type="Pfam" id="PF00080"/>
    </source>
</evidence>
<name>A0A866VYZ7_RIMEX</name>
<evidence type="ECO:0000256" key="1">
    <source>
        <dbReference type="ARBA" id="ARBA00010457"/>
    </source>
</evidence>
<sequence>MMLVLRYTLWAALAVSVGMCQPRERGRHIVYINHNNYPSLLYINSASGGSTSMNTRADTSDIIQLILYPAEQDSKRSRSAVAVLGGGVEGTIYFTQENPPIGTTRIEGEINNLTPGLHGFHIHMFGDLSDGCISAGGHYNPYMRNHGGPEHRDRHVGDLGNIEADQFGRALVNMTDPLVSLVGPRSIVGRSVVVHVGEDDLGMGGDAGSLKTGNAGGRAGCGVIGYA</sequence>
<keyword evidence="6 9" id="KW-0186">Copper</keyword>
<keyword evidence="2 9" id="KW-0479">Metal-binding</keyword>
<dbReference type="PROSITE" id="PS00087">
    <property type="entry name" value="SOD_CU_ZN_1"/>
    <property type="match status" value="1"/>
</dbReference>
<dbReference type="CDD" id="cd00305">
    <property type="entry name" value="Cu-Zn_Superoxide_Dismutase"/>
    <property type="match status" value="1"/>
</dbReference>
<feature type="chain" id="PRO_5032989320" description="Superoxide dismutase [Cu-Zn]" evidence="10">
    <location>
        <begin position="21"/>
        <end position="227"/>
    </location>
</feature>
<evidence type="ECO:0000256" key="3">
    <source>
        <dbReference type="ARBA" id="ARBA00022833"/>
    </source>
</evidence>
<dbReference type="FunFam" id="2.60.40.200:FF:000003">
    <property type="entry name" value="Superoxide dismutase [Cu-Zn], chloroplastic"/>
    <property type="match status" value="1"/>
</dbReference>
<dbReference type="PANTHER" id="PTHR10003">
    <property type="entry name" value="SUPEROXIDE DISMUTASE CU-ZN -RELATED"/>
    <property type="match status" value="1"/>
</dbReference>
<accession>A0A866VYZ7</accession>
<dbReference type="GO" id="GO:0005507">
    <property type="term" value="F:copper ion binding"/>
    <property type="evidence" value="ECO:0007669"/>
    <property type="project" value="InterPro"/>
</dbReference>
<dbReference type="Pfam" id="PF00080">
    <property type="entry name" value="Sod_Cu"/>
    <property type="match status" value="1"/>
</dbReference>
<evidence type="ECO:0000256" key="10">
    <source>
        <dbReference type="SAM" id="SignalP"/>
    </source>
</evidence>
<evidence type="ECO:0000256" key="8">
    <source>
        <dbReference type="ARBA" id="ARBA00049204"/>
    </source>
</evidence>
<dbReference type="EMBL" id="MT700440">
    <property type="protein sequence ID" value="QOE76459.1"/>
    <property type="molecule type" value="mRNA"/>
</dbReference>
<dbReference type="AlphaFoldDB" id="A0A866VYZ7"/>
<dbReference type="EC" id="1.15.1.1" evidence="9"/>
<comment type="cofactor">
    <cofactor evidence="9">
        <name>Cu cation</name>
        <dbReference type="ChEBI" id="CHEBI:23378"/>
    </cofactor>
    <text evidence="9">Binds 1 copper ion per subunit.</text>
</comment>
<dbReference type="InterPro" id="IPR001424">
    <property type="entry name" value="SOD_Cu_Zn_dom"/>
</dbReference>
<evidence type="ECO:0000313" key="12">
    <source>
        <dbReference type="EMBL" id="QOE76459.1"/>
    </source>
</evidence>
<proteinExistence type="evidence at transcript level"/>
<keyword evidence="10" id="KW-0732">Signal</keyword>
<dbReference type="InterPro" id="IPR024134">
    <property type="entry name" value="SOD_Cu/Zn_/chaperone"/>
</dbReference>
<evidence type="ECO:0000256" key="9">
    <source>
        <dbReference type="RuleBase" id="RU000393"/>
    </source>
</evidence>
<protein>
    <recommendedName>
        <fullName evidence="9">Superoxide dismutase [Cu-Zn]</fullName>
        <ecNumber evidence="9">1.15.1.1</ecNumber>
    </recommendedName>
</protein>
<keyword evidence="4" id="KW-0049">Antioxidant</keyword>
<keyword evidence="7" id="KW-1015">Disulfide bond</keyword>
<comment type="similarity">
    <text evidence="1 9">Belongs to the Cu-Zn superoxide dismutase family.</text>
</comment>
<dbReference type="Gene3D" id="2.60.40.200">
    <property type="entry name" value="Superoxide dismutase, copper/zinc binding domain"/>
    <property type="match status" value="1"/>
</dbReference>
<dbReference type="PRINTS" id="PR00068">
    <property type="entry name" value="CUZNDISMTASE"/>
</dbReference>
<comment type="cofactor">
    <cofactor evidence="9">
        <name>Zn(2+)</name>
        <dbReference type="ChEBI" id="CHEBI:29105"/>
    </cofactor>
    <text evidence="9">Binds 1 zinc ion per subunit.</text>
</comment>
<evidence type="ECO:0000256" key="5">
    <source>
        <dbReference type="ARBA" id="ARBA00023002"/>
    </source>
</evidence>
<feature type="domain" description="Superoxide dismutase copper/zinc binding" evidence="11">
    <location>
        <begin position="88"/>
        <end position="224"/>
    </location>
</feature>
<comment type="catalytic activity">
    <reaction evidence="8 9">
        <text>2 superoxide + 2 H(+) = H2O2 + O2</text>
        <dbReference type="Rhea" id="RHEA:20696"/>
        <dbReference type="ChEBI" id="CHEBI:15378"/>
        <dbReference type="ChEBI" id="CHEBI:15379"/>
        <dbReference type="ChEBI" id="CHEBI:16240"/>
        <dbReference type="ChEBI" id="CHEBI:18421"/>
        <dbReference type="EC" id="1.15.1.1"/>
    </reaction>
</comment>